<reference evidence="12 13" key="1">
    <citation type="submission" date="2015-09" db="EMBL/GenBank/DDBJ databases">
        <title>Host preference determinants of Valsa canker pathogens revealed by comparative genomics.</title>
        <authorList>
            <person name="Yin Z."/>
            <person name="Huang L."/>
        </authorList>
    </citation>
    <scope>NUCLEOTIDE SEQUENCE [LARGE SCALE GENOMIC DNA]</scope>
    <source>
        <strain evidence="12 13">YSFL</strain>
    </source>
</reference>
<evidence type="ECO:0000256" key="3">
    <source>
        <dbReference type="ARBA" id="ARBA00022490"/>
    </source>
</evidence>
<comment type="subcellular location">
    <subcellularLocation>
        <location evidence="1">Cytoplasm</location>
        <location evidence="1">Cytoskeleton</location>
        <location evidence="1">Spindle</location>
    </subcellularLocation>
</comment>
<dbReference type="PANTHER" id="PTHR31570">
    <property type="entry name" value="HAUS AUGMIN-LIKE COMPLEX SUBUNIT 1"/>
    <property type="match status" value="1"/>
</dbReference>
<keyword evidence="6" id="KW-0498">Mitosis</keyword>
<comment type="caution">
    <text evidence="12">The sequence shown here is derived from an EMBL/GenBank/DDBJ whole genome shotgun (WGS) entry which is preliminary data.</text>
</comment>
<evidence type="ECO:0000256" key="9">
    <source>
        <dbReference type="ARBA" id="ARBA00023306"/>
    </source>
</evidence>
<feature type="region of interest" description="Disordered" evidence="11">
    <location>
        <begin position="93"/>
        <end position="123"/>
    </location>
</feature>
<comment type="similarity">
    <text evidence="2">Belongs to the HAUS1 family.</text>
</comment>
<dbReference type="AlphaFoldDB" id="A0A423WA41"/>
<dbReference type="InterPro" id="IPR026243">
    <property type="entry name" value="HAUS1"/>
</dbReference>
<keyword evidence="7 10" id="KW-0175">Coiled coil</keyword>
<gene>
    <name evidence="12" type="ORF">VSDG_03437</name>
</gene>
<dbReference type="GO" id="GO:0005819">
    <property type="term" value="C:spindle"/>
    <property type="evidence" value="ECO:0007669"/>
    <property type="project" value="UniProtKB-SubCell"/>
</dbReference>
<sequence length="335" mass="36624">MAHLPPDAAIFSPSVARQAASTAKDWNYVDSWLASRYNARSPPQFERNPDTLKALLALAALNESADENRDLVARVEADALQDIRAVQAAAAEEASRARAGDEGAGRRGGGGDGDGDGDGDVAGQAHPLTAFKEDFYAALEDSLTRDGKAALDAMASSAVHLGMAFPEPAQLGQAMLGLQARLFDLEQAAARVGLLQRYVGSESDGLDRLLGDVRGDEYRPPADLARQNLEMQRKIKAMAKKLPEMRDRVSSLARTVGVPSPTIQQLRQEEDKYLELLELRRTLDQQINEFEGLPPDTAMARQQLDALRRELHSITERRDAVFEGLVERETPRKGR</sequence>
<dbReference type="OrthoDB" id="5372507at2759"/>
<evidence type="ECO:0000256" key="11">
    <source>
        <dbReference type="SAM" id="MobiDB-lite"/>
    </source>
</evidence>
<dbReference type="Proteomes" id="UP000284375">
    <property type="component" value="Unassembled WGS sequence"/>
</dbReference>
<evidence type="ECO:0000256" key="10">
    <source>
        <dbReference type="SAM" id="Coils"/>
    </source>
</evidence>
<proteinExistence type="inferred from homology"/>
<keyword evidence="3" id="KW-0963">Cytoplasm</keyword>
<organism evidence="12 13">
    <name type="scientific">Cytospora chrysosperma</name>
    <name type="common">Cytospora canker fungus</name>
    <name type="synonym">Sphaeria chrysosperma</name>
    <dbReference type="NCBI Taxonomy" id="252740"/>
    <lineage>
        <taxon>Eukaryota</taxon>
        <taxon>Fungi</taxon>
        <taxon>Dikarya</taxon>
        <taxon>Ascomycota</taxon>
        <taxon>Pezizomycotina</taxon>
        <taxon>Sordariomycetes</taxon>
        <taxon>Sordariomycetidae</taxon>
        <taxon>Diaporthales</taxon>
        <taxon>Cytosporaceae</taxon>
        <taxon>Cytospora</taxon>
    </lineage>
</organism>
<evidence type="ECO:0000256" key="2">
    <source>
        <dbReference type="ARBA" id="ARBA00005479"/>
    </source>
</evidence>
<name>A0A423WA41_CYTCH</name>
<keyword evidence="5" id="KW-0493">Microtubule</keyword>
<dbReference type="GO" id="GO:0070652">
    <property type="term" value="C:HAUS complex"/>
    <property type="evidence" value="ECO:0007669"/>
    <property type="project" value="InterPro"/>
</dbReference>
<evidence type="ECO:0000256" key="4">
    <source>
        <dbReference type="ARBA" id="ARBA00022618"/>
    </source>
</evidence>
<dbReference type="GO" id="GO:0051225">
    <property type="term" value="P:spindle assembly"/>
    <property type="evidence" value="ECO:0007669"/>
    <property type="project" value="InterPro"/>
</dbReference>
<dbReference type="GO" id="GO:0005829">
    <property type="term" value="C:cytosol"/>
    <property type="evidence" value="ECO:0007669"/>
    <property type="project" value="TreeGrafter"/>
</dbReference>
<keyword evidence="9" id="KW-0131">Cell cycle</keyword>
<evidence type="ECO:0000256" key="8">
    <source>
        <dbReference type="ARBA" id="ARBA00023212"/>
    </source>
</evidence>
<dbReference type="PANTHER" id="PTHR31570:SF1">
    <property type="entry name" value="HAUS AUGMIN-LIKE COMPLEX SUBUNIT 1"/>
    <property type="match status" value="1"/>
</dbReference>
<evidence type="ECO:0000313" key="12">
    <source>
        <dbReference type="EMBL" id="ROW00242.1"/>
    </source>
</evidence>
<dbReference type="EMBL" id="LJZO01000009">
    <property type="protein sequence ID" value="ROW00242.1"/>
    <property type="molecule type" value="Genomic_DNA"/>
</dbReference>
<evidence type="ECO:0000256" key="5">
    <source>
        <dbReference type="ARBA" id="ARBA00022701"/>
    </source>
</evidence>
<dbReference type="GO" id="GO:0005874">
    <property type="term" value="C:microtubule"/>
    <property type="evidence" value="ECO:0007669"/>
    <property type="project" value="UniProtKB-KW"/>
</dbReference>
<dbReference type="GO" id="GO:0051301">
    <property type="term" value="P:cell division"/>
    <property type="evidence" value="ECO:0007669"/>
    <property type="project" value="UniProtKB-KW"/>
</dbReference>
<accession>A0A423WA41</accession>
<evidence type="ECO:0000256" key="1">
    <source>
        <dbReference type="ARBA" id="ARBA00004186"/>
    </source>
</evidence>
<feature type="compositionally biased region" description="Basic and acidic residues" evidence="11">
    <location>
        <begin position="93"/>
        <end position="105"/>
    </location>
</feature>
<keyword evidence="8" id="KW-0206">Cytoskeleton</keyword>
<evidence type="ECO:0000256" key="6">
    <source>
        <dbReference type="ARBA" id="ARBA00022776"/>
    </source>
</evidence>
<evidence type="ECO:0000313" key="13">
    <source>
        <dbReference type="Proteomes" id="UP000284375"/>
    </source>
</evidence>
<feature type="coiled-coil region" evidence="10">
    <location>
        <begin position="266"/>
        <end position="317"/>
    </location>
</feature>
<keyword evidence="13" id="KW-1185">Reference proteome</keyword>
<keyword evidence="4" id="KW-0132">Cell division</keyword>
<protein>
    <submittedName>
        <fullName evidence="12">Uncharacterized protein</fullName>
    </submittedName>
</protein>
<evidence type="ECO:0000256" key="7">
    <source>
        <dbReference type="ARBA" id="ARBA00023054"/>
    </source>
</evidence>